<dbReference type="InterPro" id="IPR036640">
    <property type="entry name" value="ABC1_TM_sf"/>
</dbReference>
<proteinExistence type="predicted"/>
<keyword evidence="2 5" id="KW-0812">Transmembrane</keyword>
<sequence length="105" mass="11159">MTEVRCAPGTAARHSLSVIAAAPERRRAATDLKRLLPYLIPYRAWIVIVVAATASLVATVGIPIMTRAVIDGPVRHHDQRGLWVLGSAAMGLGLSEATAAMRVCC</sequence>
<evidence type="ECO:0000256" key="3">
    <source>
        <dbReference type="ARBA" id="ARBA00022989"/>
    </source>
</evidence>
<evidence type="ECO:0000256" key="2">
    <source>
        <dbReference type="ARBA" id="ARBA00022692"/>
    </source>
</evidence>
<keyword evidence="7" id="KW-1185">Reference proteome</keyword>
<evidence type="ECO:0000256" key="4">
    <source>
        <dbReference type="ARBA" id="ARBA00023136"/>
    </source>
</evidence>
<feature type="transmembrane region" description="Helical" evidence="5">
    <location>
        <begin position="44"/>
        <end position="70"/>
    </location>
</feature>
<dbReference type="GO" id="GO:0005524">
    <property type="term" value="F:ATP binding"/>
    <property type="evidence" value="ECO:0007669"/>
    <property type="project" value="InterPro"/>
</dbReference>
<evidence type="ECO:0000256" key="1">
    <source>
        <dbReference type="ARBA" id="ARBA00004651"/>
    </source>
</evidence>
<dbReference type="Proteomes" id="UP000268285">
    <property type="component" value="Unassembled WGS sequence"/>
</dbReference>
<evidence type="ECO:0000313" key="6">
    <source>
        <dbReference type="EMBL" id="VBA54468.1"/>
    </source>
</evidence>
<dbReference type="Gene3D" id="1.20.1560.10">
    <property type="entry name" value="ABC transporter type 1, transmembrane domain"/>
    <property type="match status" value="1"/>
</dbReference>
<comment type="subcellular location">
    <subcellularLocation>
        <location evidence="1">Cell membrane</location>
        <topology evidence="1">Multi-pass membrane protein</topology>
    </subcellularLocation>
</comment>
<dbReference type="EMBL" id="UPHU01000001">
    <property type="protein sequence ID" value="VBA54468.1"/>
    <property type="molecule type" value="Genomic_DNA"/>
</dbReference>
<dbReference type="SUPFAM" id="SSF90123">
    <property type="entry name" value="ABC transporter transmembrane region"/>
    <property type="match status" value="1"/>
</dbReference>
<dbReference type="GO" id="GO:0005886">
    <property type="term" value="C:plasma membrane"/>
    <property type="evidence" value="ECO:0007669"/>
    <property type="project" value="UniProtKB-SubCell"/>
</dbReference>
<keyword evidence="3 5" id="KW-1133">Transmembrane helix</keyword>
<gene>
    <name evidence="6" type="ORF">LAUMK142_04677</name>
</gene>
<organism evidence="6 7">
    <name type="scientific">Mycobacterium pseudokansasii</name>
    <dbReference type="NCBI Taxonomy" id="2341080"/>
    <lineage>
        <taxon>Bacteria</taxon>
        <taxon>Bacillati</taxon>
        <taxon>Actinomycetota</taxon>
        <taxon>Actinomycetes</taxon>
        <taxon>Mycobacteriales</taxon>
        <taxon>Mycobacteriaceae</taxon>
        <taxon>Mycobacterium</taxon>
    </lineage>
</organism>
<evidence type="ECO:0000256" key="5">
    <source>
        <dbReference type="SAM" id="Phobius"/>
    </source>
</evidence>
<name>A0A498QXA9_9MYCO</name>
<feature type="transmembrane region" description="Helical" evidence="5">
    <location>
        <begin position="82"/>
        <end position="101"/>
    </location>
</feature>
<accession>A0A498QXA9</accession>
<dbReference type="AlphaFoldDB" id="A0A498QXA9"/>
<protein>
    <recommendedName>
        <fullName evidence="8">ABC transporter ATP-binding protein</fullName>
    </recommendedName>
</protein>
<reference evidence="6 7" key="1">
    <citation type="submission" date="2018-09" db="EMBL/GenBank/DDBJ databases">
        <authorList>
            <person name="Tagini F."/>
        </authorList>
    </citation>
    <scope>NUCLEOTIDE SEQUENCE [LARGE SCALE GENOMIC DNA]</scope>
    <source>
        <strain evidence="6 7">MK142</strain>
    </source>
</reference>
<evidence type="ECO:0000313" key="7">
    <source>
        <dbReference type="Proteomes" id="UP000268285"/>
    </source>
</evidence>
<keyword evidence="4 5" id="KW-0472">Membrane</keyword>
<evidence type="ECO:0008006" key="8">
    <source>
        <dbReference type="Google" id="ProtNLM"/>
    </source>
</evidence>